<keyword evidence="3" id="KW-1185">Reference proteome</keyword>
<dbReference type="GO" id="GO:0005814">
    <property type="term" value="C:centriole"/>
    <property type="evidence" value="ECO:0007669"/>
    <property type="project" value="TreeGrafter"/>
</dbReference>
<dbReference type="OrthoDB" id="8962653at2759"/>
<evidence type="ECO:0000313" key="2">
    <source>
        <dbReference type="EMBL" id="TSO25177.1"/>
    </source>
</evidence>
<name>A0A556U954_BAGYA</name>
<feature type="region of interest" description="Disordered" evidence="1">
    <location>
        <begin position="23"/>
        <end position="43"/>
    </location>
</feature>
<dbReference type="GO" id="GO:0007224">
    <property type="term" value="P:smoothened signaling pathway"/>
    <property type="evidence" value="ECO:0007669"/>
    <property type="project" value="InterPro"/>
</dbReference>
<evidence type="ECO:0000256" key="1">
    <source>
        <dbReference type="SAM" id="MobiDB-lite"/>
    </source>
</evidence>
<dbReference type="Pfam" id="PF15324">
    <property type="entry name" value="TALPID3"/>
    <property type="match status" value="1"/>
</dbReference>
<accession>A0A556U954</accession>
<protein>
    <submittedName>
        <fullName evidence="2">Protein TALPID3</fullName>
    </submittedName>
</protein>
<reference evidence="2 3" key="1">
    <citation type="journal article" date="2019" name="Genome Biol. Evol.">
        <title>Whole-Genome Sequencing of the Giant Devil Catfish, Bagarius yarrelli.</title>
        <authorList>
            <person name="Jiang W."/>
            <person name="Lv Y."/>
            <person name="Cheng L."/>
            <person name="Yang K."/>
            <person name="Chao B."/>
            <person name="Wang X."/>
            <person name="Li Y."/>
            <person name="Pan X."/>
            <person name="You X."/>
            <person name="Zhang Y."/>
            <person name="Yang J."/>
            <person name="Li J."/>
            <person name="Zhang X."/>
            <person name="Liu S."/>
            <person name="Sun C."/>
            <person name="Yang J."/>
            <person name="Shi Q."/>
        </authorList>
    </citation>
    <scope>NUCLEOTIDE SEQUENCE [LARGE SCALE GENOMIC DNA]</scope>
    <source>
        <strain evidence="2">JWS20170419001</strain>
        <tissue evidence="2">Muscle</tissue>
    </source>
</reference>
<feature type="compositionally biased region" description="Polar residues" evidence="1">
    <location>
        <begin position="360"/>
        <end position="369"/>
    </location>
</feature>
<feature type="compositionally biased region" description="Polar residues" evidence="1">
    <location>
        <begin position="331"/>
        <end position="352"/>
    </location>
</feature>
<dbReference type="Proteomes" id="UP000319801">
    <property type="component" value="Unassembled WGS sequence"/>
</dbReference>
<dbReference type="GO" id="GO:0036064">
    <property type="term" value="C:ciliary basal body"/>
    <property type="evidence" value="ECO:0007669"/>
    <property type="project" value="TreeGrafter"/>
</dbReference>
<dbReference type="InterPro" id="IPR029246">
    <property type="entry name" value="TALPID3"/>
</dbReference>
<dbReference type="EMBL" id="VCAZ01000065">
    <property type="protein sequence ID" value="TSO25177.1"/>
    <property type="molecule type" value="Genomic_DNA"/>
</dbReference>
<feature type="region of interest" description="Disordered" evidence="1">
    <location>
        <begin position="440"/>
        <end position="473"/>
    </location>
</feature>
<feature type="compositionally biased region" description="Polar residues" evidence="1">
    <location>
        <begin position="294"/>
        <end position="313"/>
    </location>
</feature>
<organism evidence="2 3">
    <name type="scientific">Bagarius yarrelli</name>
    <name type="common">Goonch</name>
    <name type="synonym">Bagrus yarrelli</name>
    <dbReference type="NCBI Taxonomy" id="175774"/>
    <lineage>
        <taxon>Eukaryota</taxon>
        <taxon>Metazoa</taxon>
        <taxon>Chordata</taxon>
        <taxon>Craniata</taxon>
        <taxon>Vertebrata</taxon>
        <taxon>Euteleostomi</taxon>
        <taxon>Actinopterygii</taxon>
        <taxon>Neopterygii</taxon>
        <taxon>Teleostei</taxon>
        <taxon>Ostariophysi</taxon>
        <taxon>Siluriformes</taxon>
        <taxon>Sisoridae</taxon>
        <taxon>Sisorinae</taxon>
        <taxon>Bagarius</taxon>
    </lineage>
</organism>
<sequence length="473" mass="51453">MDWNKISLNESTSSSDAAEVLIRSTKAAPNQTSQNKTKDSTSSDYRDVNIYVRRLSDSVYGSCSDGFLEKMLHPVIPPNTHSASYPGQDVIISRYSTHGRGAVVAALKHRSHSAPVNREVKVQLLNAECPQSSEPNPPVVQPNAALSSQDAGTASTVAAITAAAIAATAPLLKAQSDIEVRVAQVASELRRLREDEGRVNIASESKSASGAEGMLQLQEQLNVLTQQRLQHLERIQGQQLELQNCLLGTALNAVTAHATPPSQSTLYTGYSVTQPEPVHRTEFNRLYSVENAARENSGSTVVQAQSKENQSKGGKSLLEMPAPRNVIPKPTQWNRASCSKQMRTNKTAQNKHGNGRLQEPSFNQKSSRPPAQPDRVRQVAIATVHDNQPEHSSEKLVNVWCVAGSIQKMCREWLEHARSDSNKWHVSIRNGEKLRNVVLTSPGQPGGIPSGARGRGGTIKIPTPHARQNVKQA</sequence>
<feature type="compositionally biased region" description="Gly residues" evidence="1">
    <location>
        <begin position="444"/>
        <end position="457"/>
    </location>
</feature>
<feature type="region of interest" description="Disordered" evidence="1">
    <location>
        <begin position="294"/>
        <end position="373"/>
    </location>
</feature>
<gene>
    <name evidence="2" type="ORF">Baya_8800</name>
</gene>
<comment type="caution">
    <text evidence="2">The sequence shown here is derived from an EMBL/GenBank/DDBJ whole genome shotgun (WGS) entry which is preliminary data.</text>
</comment>
<evidence type="ECO:0000313" key="3">
    <source>
        <dbReference type="Proteomes" id="UP000319801"/>
    </source>
</evidence>
<dbReference type="PANTHER" id="PTHR15721:SF2">
    <property type="entry name" value="PROTEIN TALPID3"/>
    <property type="match status" value="1"/>
</dbReference>
<dbReference type="AlphaFoldDB" id="A0A556U954"/>
<dbReference type="PANTHER" id="PTHR15721">
    <property type="entry name" value="KIAA0586 PROTEIN"/>
    <property type="match status" value="1"/>
</dbReference>
<proteinExistence type="predicted"/>